<gene>
    <name evidence="2" type="ORF">LSAT_V11C100021010</name>
</gene>
<comment type="caution">
    <text evidence="2">The sequence shown here is derived from an EMBL/GenBank/DDBJ whole genome shotgun (WGS) entry which is preliminary data.</text>
</comment>
<dbReference type="AlphaFoldDB" id="A0A9R1XT94"/>
<feature type="domain" description="MULE transposase" evidence="1">
    <location>
        <begin position="126"/>
        <end position="209"/>
    </location>
</feature>
<organism evidence="2 3">
    <name type="scientific">Lactuca sativa</name>
    <name type="common">Garden lettuce</name>
    <dbReference type="NCBI Taxonomy" id="4236"/>
    <lineage>
        <taxon>Eukaryota</taxon>
        <taxon>Viridiplantae</taxon>
        <taxon>Streptophyta</taxon>
        <taxon>Embryophyta</taxon>
        <taxon>Tracheophyta</taxon>
        <taxon>Spermatophyta</taxon>
        <taxon>Magnoliopsida</taxon>
        <taxon>eudicotyledons</taxon>
        <taxon>Gunneridae</taxon>
        <taxon>Pentapetalae</taxon>
        <taxon>asterids</taxon>
        <taxon>campanulids</taxon>
        <taxon>Asterales</taxon>
        <taxon>Asteraceae</taxon>
        <taxon>Cichorioideae</taxon>
        <taxon>Cichorieae</taxon>
        <taxon>Lactucinae</taxon>
        <taxon>Lactuca</taxon>
    </lineage>
</organism>
<keyword evidence="3" id="KW-1185">Reference proteome</keyword>
<dbReference type="Pfam" id="PF10551">
    <property type="entry name" value="MULE"/>
    <property type="match status" value="1"/>
</dbReference>
<evidence type="ECO:0000313" key="3">
    <source>
        <dbReference type="Proteomes" id="UP000235145"/>
    </source>
</evidence>
<dbReference type="InterPro" id="IPR018289">
    <property type="entry name" value="MULE_transposase_dom"/>
</dbReference>
<dbReference type="PANTHER" id="PTHR31973">
    <property type="entry name" value="POLYPROTEIN, PUTATIVE-RELATED"/>
    <property type="match status" value="1"/>
</dbReference>
<name>A0A9R1XT94_LACSA</name>
<dbReference type="PANTHER" id="PTHR31973:SF189">
    <property type="entry name" value="TRANSPOSASE, MUDR, PLANT, MULE TRANSPOSASE DOMAIN PROTEIN-RELATED"/>
    <property type="match status" value="1"/>
</dbReference>
<proteinExistence type="predicted"/>
<sequence>MAIFLSIKAHFQGVFINKPFCYSDDVHHVFDNVDFAEGDPKDDEDDNVPNVKGKPMFDEDIPWKKQLPIIDIRWIGSHFTREVLENHKFNVTMLKEEVKTKFGIEVSMGQCRRAKQHAMSLVEGMCTGQLLCSIGRDGNNHIYPIAWAVVCVENKDNWKWFLENLQEDLHLEGGYGNTLMSDQHKGIIEAVKDLFPEIEHRQCARHACKASTEPLFNYAMKEIQMISPTAYVHLTGRNPNSWSRAFFQIGRRCDAVENGLSESFNNIILDARKKPIISMLEDIRLYVMHRMCSLRYWQVLPSGLNTFETRNLGESYGVDLEKENMYLYDLANEWVYVCTLSGSH</sequence>
<dbReference type="Proteomes" id="UP000235145">
    <property type="component" value="Unassembled WGS sequence"/>
</dbReference>
<reference evidence="2 3" key="1">
    <citation type="journal article" date="2017" name="Nat. Commun.">
        <title>Genome assembly with in vitro proximity ligation data and whole-genome triplication in lettuce.</title>
        <authorList>
            <person name="Reyes-Chin-Wo S."/>
            <person name="Wang Z."/>
            <person name="Yang X."/>
            <person name="Kozik A."/>
            <person name="Arikit S."/>
            <person name="Song C."/>
            <person name="Xia L."/>
            <person name="Froenicke L."/>
            <person name="Lavelle D.O."/>
            <person name="Truco M.J."/>
            <person name="Xia R."/>
            <person name="Zhu S."/>
            <person name="Xu C."/>
            <person name="Xu H."/>
            <person name="Xu X."/>
            <person name="Cox K."/>
            <person name="Korf I."/>
            <person name="Meyers B.C."/>
            <person name="Michelmore R.W."/>
        </authorList>
    </citation>
    <scope>NUCLEOTIDE SEQUENCE [LARGE SCALE GENOMIC DNA]</scope>
    <source>
        <strain evidence="3">cv. Salinas</strain>
        <tissue evidence="2">Seedlings</tissue>
    </source>
</reference>
<accession>A0A9R1XT94</accession>
<dbReference type="EMBL" id="NBSK02000001">
    <property type="protein sequence ID" value="KAJ0226615.1"/>
    <property type="molecule type" value="Genomic_DNA"/>
</dbReference>
<evidence type="ECO:0000259" key="1">
    <source>
        <dbReference type="Pfam" id="PF10551"/>
    </source>
</evidence>
<evidence type="ECO:0000313" key="2">
    <source>
        <dbReference type="EMBL" id="KAJ0226615.1"/>
    </source>
</evidence>
<protein>
    <recommendedName>
        <fullName evidence="1">MULE transposase domain-containing protein</fullName>
    </recommendedName>
</protein>